<dbReference type="STRING" id="679926.Mpet_1220"/>
<dbReference type="EMBL" id="CP002117">
    <property type="protein sequence ID" value="ADN35981.1"/>
    <property type="molecule type" value="Genomic_DNA"/>
</dbReference>
<evidence type="ECO:0000313" key="2">
    <source>
        <dbReference type="Proteomes" id="UP000006565"/>
    </source>
</evidence>
<protein>
    <submittedName>
        <fullName evidence="1">Periplasmic binding protein</fullName>
    </submittedName>
</protein>
<dbReference type="KEGG" id="mpi:Mpet_1220"/>
<keyword evidence="2" id="KW-1185">Reference proteome</keyword>
<dbReference type="Gene3D" id="3.30.70.2200">
    <property type="match status" value="1"/>
</dbReference>
<gene>
    <name evidence="1" type="ordered locus">Mpet_1220</name>
</gene>
<sequence length="246" mass="26615">MTEITIYIGLDDTDIPGSRGTGRLAHDVAIAVSEKYRAYAITRHQLFVDDRIPYTSHNSNAVVHVDASGPDVCREIFDISKQAMLDQFLEGSDPGLAVGDADQILPPLIVMAQDAKTTVLDQELPRALAKNLGIRLEGLGGTEDGVIGAMAGLGLAATKDDGRFLLLGSLRTIMKETDVETLLSNGVDSVYLPDGRQVTSGIIRLGGGENKKKKDNRYPKPSAVAGKTVLFVKEREDGIYQAYMRR</sequence>
<dbReference type="eggNOG" id="arCOG01116">
    <property type="taxonomic scope" value="Archaea"/>
</dbReference>
<reference evidence="1 2" key="1">
    <citation type="journal article" date="2010" name="Stand. Genomic Sci.">
        <title>Complete genome sequence of Methanoplanus petrolearius type strain (SEBR 4847).</title>
        <authorList>
            <person name="Brambilla E."/>
            <person name="Djao O.D."/>
            <person name="Daligault H."/>
            <person name="Lapidus A."/>
            <person name="Lucas S."/>
            <person name="Hammon N."/>
            <person name="Nolan M."/>
            <person name="Tice H."/>
            <person name="Cheng J.F."/>
            <person name="Han C."/>
            <person name="Tapia R."/>
            <person name="Goodwin L."/>
            <person name="Pitluck S."/>
            <person name="Liolios K."/>
            <person name="Ivanova N."/>
            <person name="Mavromatis K."/>
            <person name="Mikhailova N."/>
            <person name="Pati A."/>
            <person name="Chen A."/>
            <person name="Palaniappan K."/>
            <person name="Land M."/>
            <person name="Hauser L."/>
            <person name="Chang Y.J."/>
            <person name="Jeffries C.D."/>
            <person name="Rohde M."/>
            <person name="Spring S."/>
            <person name="Sikorski J."/>
            <person name="Goker M."/>
            <person name="Woyke T."/>
            <person name="Bristow J."/>
            <person name="Eisen J.A."/>
            <person name="Markowitz V."/>
            <person name="Hugenholtz P."/>
            <person name="Kyrpides N.C."/>
            <person name="Klenk H.P."/>
        </authorList>
    </citation>
    <scope>NUCLEOTIDE SEQUENCE [LARGE SCALE GENOMIC DNA]</scope>
    <source>
        <strain evidence="2">DSM 11571 / OCM 486 / SEBR 4847</strain>
    </source>
</reference>
<proteinExistence type="predicted"/>
<dbReference type="GeneID" id="9743686"/>
<dbReference type="HOGENOM" id="CLU_098525_0_0_2"/>
<dbReference type="AlphaFoldDB" id="E1RDM8"/>
<organism evidence="1 2">
    <name type="scientific">Methanolacinia petrolearia (strain DSM 11571 / OCM 486 / SEBR 4847)</name>
    <name type="common">Methanoplanus petrolearius</name>
    <dbReference type="NCBI Taxonomy" id="679926"/>
    <lineage>
        <taxon>Archaea</taxon>
        <taxon>Methanobacteriati</taxon>
        <taxon>Methanobacteriota</taxon>
        <taxon>Stenosarchaea group</taxon>
        <taxon>Methanomicrobia</taxon>
        <taxon>Methanomicrobiales</taxon>
        <taxon>Methanomicrobiaceae</taxon>
        <taxon>Methanolacinia</taxon>
    </lineage>
</organism>
<name>E1RDM8_METP4</name>
<dbReference type="RefSeq" id="WP_013329159.1">
    <property type="nucleotide sequence ID" value="NC_014507.1"/>
</dbReference>
<accession>E1RDM8</accession>
<dbReference type="Proteomes" id="UP000006565">
    <property type="component" value="Chromosome"/>
</dbReference>
<evidence type="ECO:0000313" key="1">
    <source>
        <dbReference type="EMBL" id="ADN35981.1"/>
    </source>
</evidence>